<protein>
    <recommendedName>
        <fullName evidence="6">Ribosomal RNA adenine methylase transferase N-terminal domain-containing protein</fullName>
    </recommendedName>
</protein>
<feature type="binding site" evidence="5">
    <location>
        <position position="54"/>
    </location>
    <ligand>
        <name>S-adenosyl-L-methionine</name>
        <dbReference type="ChEBI" id="CHEBI:59789"/>
    </ligand>
</feature>
<keyword evidence="1 5" id="KW-0489">Methyltransferase</keyword>
<dbReference type="InterPro" id="IPR001737">
    <property type="entry name" value="KsgA/Erm"/>
</dbReference>
<dbReference type="InterPro" id="IPR023165">
    <property type="entry name" value="rRNA_Ade_diMease-like_C"/>
</dbReference>
<dbReference type="Pfam" id="PF00398">
    <property type="entry name" value="RrnaAD"/>
    <property type="match status" value="1"/>
</dbReference>
<evidence type="ECO:0000256" key="3">
    <source>
        <dbReference type="ARBA" id="ARBA00022691"/>
    </source>
</evidence>
<comment type="caution">
    <text evidence="7">The sequence shown here is derived from an EMBL/GenBank/DDBJ whole genome shotgun (WGS) entry which is preliminary data.</text>
</comment>
<keyword evidence="4 5" id="KW-0694">RNA-binding</keyword>
<gene>
    <name evidence="7" type="ORF">A2872_00575</name>
</gene>
<dbReference type="Gene3D" id="3.40.50.150">
    <property type="entry name" value="Vaccinia Virus protein VP39"/>
    <property type="match status" value="1"/>
</dbReference>
<keyword evidence="2 5" id="KW-0808">Transferase</keyword>
<accession>A0A1F5Z3G3</accession>
<feature type="binding site" evidence="5">
    <location>
        <position position="33"/>
    </location>
    <ligand>
        <name>S-adenosyl-L-methionine</name>
        <dbReference type="ChEBI" id="CHEBI:59789"/>
    </ligand>
</feature>
<dbReference type="SUPFAM" id="SSF53335">
    <property type="entry name" value="S-adenosyl-L-methionine-dependent methyltransferases"/>
    <property type="match status" value="1"/>
</dbReference>
<dbReference type="GO" id="GO:0000179">
    <property type="term" value="F:rRNA (adenine-N6,N6-)-dimethyltransferase activity"/>
    <property type="evidence" value="ECO:0007669"/>
    <property type="project" value="UniProtKB-UniRule"/>
</dbReference>
<name>A0A1F5Z3G3_9BACT</name>
<dbReference type="STRING" id="1798377.A2872_00575"/>
<feature type="binding site" evidence="5">
    <location>
        <position position="79"/>
    </location>
    <ligand>
        <name>S-adenosyl-L-methionine</name>
        <dbReference type="ChEBI" id="CHEBI:59789"/>
    </ligand>
</feature>
<feature type="binding site" evidence="5">
    <location>
        <position position="95"/>
    </location>
    <ligand>
        <name>S-adenosyl-L-methionine</name>
        <dbReference type="ChEBI" id="CHEBI:59789"/>
    </ligand>
</feature>
<dbReference type="PANTHER" id="PTHR11727:SF7">
    <property type="entry name" value="DIMETHYLADENOSINE TRANSFERASE-RELATED"/>
    <property type="match status" value="1"/>
</dbReference>
<dbReference type="InterPro" id="IPR029063">
    <property type="entry name" value="SAM-dependent_MTases_sf"/>
</dbReference>
<feature type="binding site" evidence="5">
    <location>
        <position position="6"/>
    </location>
    <ligand>
        <name>S-adenosyl-L-methionine</name>
        <dbReference type="ChEBI" id="CHEBI:59789"/>
    </ligand>
</feature>
<dbReference type="EMBL" id="MFJG01000019">
    <property type="protein sequence ID" value="OGG06864.1"/>
    <property type="molecule type" value="Genomic_DNA"/>
</dbReference>
<dbReference type="PANTHER" id="PTHR11727">
    <property type="entry name" value="DIMETHYLADENOSINE TRANSFERASE"/>
    <property type="match status" value="1"/>
</dbReference>
<evidence type="ECO:0000259" key="6">
    <source>
        <dbReference type="SMART" id="SM00650"/>
    </source>
</evidence>
<dbReference type="InterPro" id="IPR020598">
    <property type="entry name" value="rRNA_Ade_methylase_Trfase_N"/>
</dbReference>
<dbReference type="Gene3D" id="1.10.8.100">
    <property type="entry name" value="Ribosomal RNA adenine dimethylase-like, domain 2"/>
    <property type="match status" value="1"/>
</dbReference>
<proteinExistence type="inferred from homology"/>
<comment type="similarity">
    <text evidence="5">Belongs to the class I-like SAM-binding methyltransferase superfamily. rRNA adenine N(6)-methyltransferase family.</text>
</comment>
<keyword evidence="3 5" id="KW-0949">S-adenosyl-L-methionine</keyword>
<evidence type="ECO:0000256" key="1">
    <source>
        <dbReference type="ARBA" id="ARBA00022603"/>
    </source>
</evidence>
<dbReference type="AlphaFoldDB" id="A0A1F5Z3G3"/>
<evidence type="ECO:0000313" key="7">
    <source>
        <dbReference type="EMBL" id="OGG06864.1"/>
    </source>
</evidence>
<dbReference type="GO" id="GO:0003723">
    <property type="term" value="F:RNA binding"/>
    <property type="evidence" value="ECO:0007669"/>
    <property type="project" value="UniProtKB-UniRule"/>
</dbReference>
<evidence type="ECO:0000256" key="4">
    <source>
        <dbReference type="ARBA" id="ARBA00022884"/>
    </source>
</evidence>
<organism evidence="7 8">
    <name type="scientific">Candidatus Gottesmanbacteria bacterium RIFCSPHIGHO2_01_FULL_42_12</name>
    <dbReference type="NCBI Taxonomy" id="1798377"/>
    <lineage>
        <taxon>Bacteria</taxon>
        <taxon>Candidatus Gottesmaniibacteriota</taxon>
    </lineage>
</organism>
<comment type="caution">
    <text evidence="5">Lacks conserved residue(s) required for the propagation of feature annotation.</text>
</comment>
<evidence type="ECO:0000256" key="5">
    <source>
        <dbReference type="PROSITE-ProRule" id="PRU01026"/>
    </source>
</evidence>
<dbReference type="PROSITE" id="PS01131">
    <property type="entry name" value="RRNA_A_DIMETH"/>
    <property type="match status" value="1"/>
</dbReference>
<dbReference type="InterPro" id="IPR020596">
    <property type="entry name" value="rRNA_Ade_Mease_Trfase_CS"/>
</dbReference>
<dbReference type="NCBIfam" id="NF000499">
    <property type="entry name" value="Erm23S_rRNA_broad"/>
    <property type="match status" value="1"/>
</dbReference>
<sequence>MALSQNFFRDEGLVNRLIVAAKIKPGDTVLDIGAGYGIISAILEAAGAKVLAVEIDPLLVKHLKWRFANNINVKIYNLDFNKFSLPKYPYKVFTNLPFSRTSEFVTKLLFAKSSPEEAHLVVQKEAAQKFSGTPRETQFSVLLKPFFYFEIIYNFKKSDFIPQPSVETVLLKITKRPTPLISQPEKMSYEDFVRYAFNTWKKDLKVGLKKVISYRAWHRLAKDNKFSLHAKPTDLTFDQWLKIYKFISLKKLF</sequence>
<evidence type="ECO:0000313" key="8">
    <source>
        <dbReference type="Proteomes" id="UP000178681"/>
    </source>
</evidence>
<reference evidence="7 8" key="1">
    <citation type="journal article" date="2016" name="Nat. Commun.">
        <title>Thousands of microbial genomes shed light on interconnected biogeochemical processes in an aquifer system.</title>
        <authorList>
            <person name="Anantharaman K."/>
            <person name="Brown C.T."/>
            <person name="Hug L.A."/>
            <person name="Sharon I."/>
            <person name="Castelle C.J."/>
            <person name="Probst A.J."/>
            <person name="Thomas B.C."/>
            <person name="Singh A."/>
            <person name="Wilkins M.J."/>
            <person name="Karaoz U."/>
            <person name="Brodie E.L."/>
            <person name="Williams K.H."/>
            <person name="Hubbard S.S."/>
            <person name="Banfield J.F."/>
        </authorList>
    </citation>
    <scope>NUCLEOTIDE SEQUENCE [LARGE SCALE GENOMIC DNA]</scope>
</reference>
<dbReference type="Proteomes" id="UP000178681">
    <property type="component" value="Unassembled WGS sequence"/>
</dbReference>
<dbReference type="PROSITE" id="PS51689">
    <property type="entry name" value="SAM_RNA_A_N6_MT"/>
    <property type="match status" value="1"/>
</dbReference>
<evidence type="ECO:0000256" key="2">
    <source>
        <dbReference type="ARBA" id="ARBA00022679"/>
    </source>
</evidence>
<dbReference type="CDD" id="cd02440">
    <property type="entry name" value="AdoMet_MTases"/>
    <property type="match status" value="1"/>
</dbReference>
<dbReference type="SMART" id="SM00650">
    <property type="entry name" value="rADc"/>
    <property type="match status" value="1"/>
</dbReference>
<feature type="domain" description="Ribosomal RNA adenine methylase transferase N-terminal" evidence="6">
    <location>
        <begin position="13"/>
        <end position="177"/>
    </location>
</feature>